<name>A0ABD6EV98_9BILA</name>
<dbReference type="AlphaFoldDB" id="A0ABD6EV98"/>
<proteinExistence type="predicted"/>
<organism evidence="2 3">
    <name type="scientific">Gnathostoma spinigerum</name>
    <dbReference type="NCBI Taxonomy" id="75299"/>
    <lineage>
        <taxon>Eukaryota</taxon>
        <taxon>Metazoa</taxon>
        <taxon>Ecdysozoa</taxon>
        <taxon>Nematoda</taxon>
        <taxon>Chromadorea</taxon>
        <taxon>Rhabditida</taxon>
        <taxon>Spirurina</taxon>
        <taxon>Gnathostomatomorpha</taxon>
        <taxon>Gnathostomatoidea</taxon>
        <taxon>Gnathostomatidae</taxon>
        <taxon>Gnathostoma</taxon>
    </lineage>
</organism>
<feature type="compositionally biased region" description="Basic and acidic residues" evidence="1">
    <location>
        <begin position="63"/>
        <end position="73"/>
    </location>
</feature>
<comment type="caution">
    <text evidence="2">The sequence shown here is derived from an EMBL/GenBank/DDBJ whole genome shotgun (WGS) entry which is preliminary data.</text>
</comment>
<evidence type="ECO:0000256" key="1">
    <source>
        <dbReference type="SAM" id="MobiDB-lite"/>
    </source>
</evidence>
<gene>
    <name evidence="2" type="ORF">AB6A40_010520</name>
</gene>
<accession>A0ABD6EV98</accession>
<protein>
    <submittedName>
        <fullName evidence="2">Uncharacterized protein</fullName>
    </submittedName>
</protein>
<feature type="region of interest" description="Disordered" evidence="1">
    <location>
        <begin position="63"/>
        <end position="126"/>
    </location>
</feature>
<evidence type="ECO:0000313" key="3">
    <source>
        <dbReference type="Proteomes" id="UP001608902"/>
    </source>
</evidence>
<dbReference type="Proteomes" id="UP001608902">
    <property type="component" value="Unassembled WGS sequence"/>
</dbReference>
<sequence>MTKNVRKCWFFFQYAAWFCDQPWHFFELKCVAINDDHSKVEIEYPSATELQQARVEALRQIPETKRKAKREADDLSEELEKDSMEERCNSGEKEFHSSCEGGKGQIKGDSGSEKSCTDGEMDTMED</sequence>
<evidence type="ECO:0000313" key="2">
    <source>
        <dbReference type="EMBL" id="MFH4983811.1"/>
    </source>
</evidence>
<dbReference type="EMBL" id="JBGFUD010013896">
    <property type="protein sequence ID" value="MFH4983811.1"/>
    <property type="molecule type" value="Genomic_DNA"/>
</dbReference>
<keyword evidence="3" id="KW-1185">Reference proteome</keyword>
<feature type="compositionally biased region" description="Basic and acidic residues" evidence="1">
    <location>
        <begin position="81"/>
        <end position="97"/>
    </location>
</feature>
<reference evidence="2 3" key="1">
    <citation type="submission" date="2024-08" db="EMBL/GenBank/DDBJ databases">
        <title>Gnathostoma spinigerum genome.</title>
        <authorList>
            <person name="Gonzalez-Bertolin B."/>
            <person name="Monzon S."/>
            <person name="Zaballos A."/>
            <person name="Jimenez P."/>
            <person name="Dekumyoy P."/>
            <person name="Varona S."/>
            <person name="Cuesta I."/>
            <person name="Sumanam S."/>
            <person name="Adisakwattana P."/>
            <person name="Gasser R.B."/>
            <person name="Hernandez-Gonzalez A."/>
            <person name="Young N.D."/>
            <person name="Perteguer M.J."/>
        </authorList>
    </citation>
    <scope>NUCLEOTIDE SEQUENCE [LARGE SCALE GENOMIC DNA]</scope>
    <source>
        <strain evidence="2">AL3</strain>
        <tissue evidence="2">Liver</tissue>
    </source>
</reference>